<dbReference type="PANTHER" id="PTHR12258">
    <property type="entry name" value="JANUS-A/JANUS-B"/>
    <property type="match status" value="1"/>
</dbReference>
<feature type="binding site" evidence="6">
    <location>
        <position position="17"/>
    </location>
    <ligand>
        <name>substrate</name>
    </ligand>
</feature>
<dbReference type="Pfam" id="PF05005">
    <property type="entry name" value="Ocnus"/>
    <property type="match status" value="1"/>
</dbReference>
<comment type="function">
    <text evidence="1">JanA and janB regulate somatic sex differentiation.</text>
</comment>
<evidence type="ECO:0000313" key="8">
    <source>
        <dbReference type="Proteomes" id="UP000039865"/>
    </source>
</evidence>
<dbReference type="GO" id="GO:0005829">
    <property type="term" value="C:cytosol"/>
    <property type="evidence" value="ECO:0007669"/>
    <property type="project" value="TreeGrafter"/>
</dbReference>
<dbReference type="InterPro" id="IPR007702">
    <property type="entry name" value="Janus"/>
</dbReference>
<keyword evidence="3" id="KW-0221">Differentiation</keyword>
<evidence type="ECO:0000256" key="5">
    <source>
        <dbReference type="PIRSR" id="PIRSR607702-1"/>
    </source>
</evidence>
<keyword evidence="4" id="KW-0726">Sexual differentiation</keyword>
<evidence type="ECO:0000256" key="1">
    <source>
        <dbReference type="ARBA" id="ARBA00002508"/>
    </source>
</evidence>
<dbReference type="OMA" id="VRGYSWA"/>
<protein>
    <submittedName>
        <fullName evidence="7">Uncharacterized protein</fullName>
    </submittedName>
</protein>
<dbReference type="PANTHER" id="PTHR12258:SF5">
    <property type="entry name" value="BCDNA.GH02250-RELATED"/>
    <property type="match status" value="1"/>
</dbReference>
<dbReference type="GO" id="GO:0030154">
    <property type="term" value="P:cell differentiation"/>
    <property type="evidence" value="ECO:0007669"/>
    <property type="project" value="UniProtKB-KW"/>
</dbReference>
<evidence type="ECO:0000256" key="3">
    <source>
        <dbReference type="ARBA" id="ARBA00022782"/>
    </source>
</evidence>
<proteinExistence type="inferred from homology"/>
<feature type="active site" description="Proton acceptor" evidence="5">
    <location>
        <position position="44"/>
    </location>
</feature>
<dbReference type="OrthoDB" id="312774at2759"/>
<reference evidence="7 8" key="1">
    <citation type="submission" date="2014-06" db="EMBL/GenBank/DDBJ databases">
        <authorList>
            <person name="Swart Estienne"/>
        </authorList>
    </citation>
    <scope>NUCLEOTIDE SEQUENCE [LARGE SCALE GENOMIC DNA]</scope>
    <source>
        <strain evidence="7 8">130c</strain>
    </source>
</reference>
<dbReference type="InParanoid" id="A0A078BBH0"/>
<sequence>MESMFKKGDIDPSGLFKYIQIQITDKRTGETTFLVRGYKSCPYHMNIFDKFTKEEFNLIENKEYYDASCPGGGRINHDSDNKKIFIYGYSQSYGQPDHTVAQEVLQSMYNDYEITWSNEGY</sequence>
<dbReference type="GO" id="GO:0007548">
    <property type="term" value="P:sex differentiation"/>
    <property type="evidence" value="ECO:0007669"/>
    <property type="project" value="UniProtKB-KW"/>
</dbReference>
<evidence type="ECO:0000256" key="6">
    <source>
        <dbReference type="PIRSR" id="PIRSR607702-2"/>
    </source>
</evidence>
<name>A0A078BBH0_STYLE</name>
<keyword evidence="8" id="KW-1185">Reference proteome</keyword>
<dbReference type="Gene3D" id="3.50.20.20">
    <property type="entry name" value="Janus/Ocnus"/>
    <property type="match status" value="1"/>
</dbReference>
<comment type="similarity">
    <text evidence="2">Belongs to the janus family.</text>
</comment>
<organism evidence="7 8">
    <name type="scientific">Stylonychia lemnae</name>
    <name type="common">Ciliate</name>
    <dbReference type="NCBI Taxonomy" id="5949"/>
    <lineage>
        <taxon>Eukaryota</taxon>
        <taxon>Sar</taxon>
        <taxon>Alveolata</taxon>
        <taxon>Ciliophora</taxon>
        <taxon>Intramacronucleata</taxon>
        <taxon>Spirotrichea</taxon>
        <taxon>Stichotrichia</taxon>
        <taxon>Sporadotrichida</taxon>
        <taxon>Oxytrichidae</taxon>
        <taxon>Stylonychinae</taxon>
        <taxon>Stylonychia</taxon>
    </lineage>
</organism>
<dbReference type="GO" id="GO:0101006">
    <property type="term" value="F:protein histidine phosphatase activity"/>
    <property type="evidence" value="ECO:0007669"/>
    <property type="project" value="TreeGrafter"/>
</dbReference>
<gene>
    <name evidence="7" type="primary">Contig11272.g12049</name>
    <name evidence="7" type="ORF">STYLEM_20718</name>
</gene>
<dbReference type="EMBL" id="CCKQ01019544">
    <property type="protein sequence ID" value="CDW91561.1"/>
    <property type="molecule type" value="Genomic_DNA"/>
</dbReference>
<evidence type="ECO:0000256" key="4">
    <source>
        <dbReference type="ARBA" id="ARBA00022928"/>
    </source>
</evidence>
<dbReference type="Proteomes" id="UP000039865">
    <property type="component" value="Unassembled WGS sequence"/>
</dbReference>
<evidence type="ECO:0000313" key="7">
    <source>
        <dbReference type="EMBL" id="CDW91561.1"/>
    </source>
</evidence>
<evidence type="ECO:0000256" key="2">
    <source>
        <dbReference type="ARBA" id="ARBA00010971"/>
    </source>
</evidence>
<dbReference type="InterPro" id="IPR038596">
    <property type="entry name" value="Janus_sf"/>
</dbReference>
<accession>A0A078BBH0</accession>
<dbReference type="AlphaFoldDB" id="A0A078BBH0"/>
<dbReference type="SUPFAM" id="SSF143724">
    <property type="entry name" value="PHP14-like"/>
    <property type="match status" value="1"/>
</dbReference>